<feature type="domain" description="Oxidoreductase molybdopterin-binding" evidence="1">
    <location>
        <begin position="99"/>
        <end position="235"/>
    </location>
</feature>
<dbReference type="PANTHER" id="PTHR43032">
    <property type="entry name" value="PROTEIN-METHIONINE-SULFOXIDE REDUCTASE"/>
    <property type="match status" value="1"/>
</dbReference>
<dbReference type="EMBL" id="QYUN01000003">
    <property type="protein sequence ID" value="RJF96972.1"/>
    <property type="molecule type" value="Genomic_DNA"/>
</dbReference>
<evidence type="ECO:0000313" key="2">
    <source>
        <dbReference type="EMBL" id="RJF96972.1"/>
    </source>
</evidence>
<evidence type="ECO:0000259" key="1">
    <source>
        <dbReference type="Pfam" id="PF00174"/>
    </source>
</evidence>
<protein>
    <submittedName>
        <fullName evidence="2">Molybdopterin-binding protein</fullName>
    </submittedName>
</protein>
<dbReference type="AlphaFoldDB" id="A0A418WW70"/>
<dbReference type="InterPro" id="IPR036374">
    <property type="entry name" value="OxRdtase_Mopterin-bd_sf"/>
</dbReference>
<sequence length="260" mass="28947">MKKSDPSNDPARRKFLLRALAACGSVLLAGCDRLSRTEWFPPILKSAEKLTQAAQKLVTPRASMAQEFDVADLSPTFRSNGTANPSNRFYQMLVANGFATYQLKVSGLVAHPRTFSLEELRALPSRTQITRHDCVEGWSAIGKWKGARLSALLDSVAPTPEARYVVFYCADPMDEAGTKYYESIDMDDAYHLQTLLAYELNDKALPVANGAPVRLRVERQLGYKMPKYIMALELVSSFDKIGGGKGGYWEDEGYEWYAGI</sequence>
<dbReference type="PROSITE" id="PS51257">
    <property type="entry name" value="PROKAR_LIPOPROTEIN"/>
    <property type="match status" value="1"/>
</dbReference>
<dbReference type="InterPro" id="IPR000572">
    <property type="entry name" value="OxRdtase_Mopterin-bd_dom"/>
</dbReference>
<comment type="caution">
    <text evidence="2">The sequence shown here is derived from an EMBL/GenBank/DDBJ whole genome shotgun (WGS) entry which is preliminary data.</text>
</comment>
<dbReference type="Pfam" id="PF00174">
    <property type="entry name" value="Oxidored_molyb"/>
    <property type="match status" value="1"/>
</dbReference>
<dbReference type="PANTHER" id="PTHR43032:SF2">
    <property type="entry name" value="BLL0505 PROTEIN"/>
    <property type="match status" value="1"/>
</dbReference>
<dbReference type="OrthoDB" id="9795587at2"/>
<evidence type="ECO:0000313" key="3">
    <source>
        <dbReference type="Proteomes" id="UP000285190"/>
    </source>
</evidence>
<proteinExistence type="predicted"/>
<name>A0A418WW70_9BURK</name>
<gene>
    <name evidence="2" type="ORF">D3870_21705</name>
</gene>
<dbReference type="SUPFAM" id="SSF56524">
    <property type="entry name" value="Oxidoreductase molybdopterin-binding domain"/>
    <property type="match status" value="1"/>
</dbReference>
<dbReference type="Proteomes" id="UP000285190">
    <property type="component" value="Unassembled WGS sequence"/>
</dbReference>
<accession>A0A418WW70</accession>
<dbReference type="RefSeq" id="WP_119743109.1">
    <property type="nucleotide sequence ID" value="NZ_QYUN01000003.1"/>
</dbReference>
<organism evidence="2 3">
    <name type="scientific">Noviherbaspirillum cavernae</name>
    <dbReference type="NCBI Taxonomy" id="2320862"/>
    <lineage>
        <taxon>Bacteria</taxon>
        <taxon>Pseudomonadati</taxon>
        <taxon>Pseudomonadota</taxon>
        <taxon>Betaproteobacteria</taxon>
        <taxon>Burkholderiales</taxon>
        <taxon>Oxalobacteraceae</taxon>
        <taxon>Noviherbaspirillum</taxon>
    </lineage>
</organism>
<dbReference type="Gene3D" id="3.90.420.10">
    <property type="entry name" value="Oxidoreductase, molybdopterin-binding domain"/>
    <property type="match status" value="1"/>
</dbReference>
<reference evidence="2 3" key="1">
    <citation type="submission" date="2018-09" db="EMBL/GenBank/DDBJ databases">
        <authorList>
            <person name="Zhu H."/>
        </authorList>
    </citation>
    <scope>NUCLEOTIDE SEQUENCE [LARGE SCALE GENOMIC DNA]</scope>
    <source>
        <strain evidence="2 3">K2R10-39</strain>
    </source>
</reference>
<keyword evidence="3" id="KW-1185">Reference proteome</keyword>
<dbReference type="CDD" id="cd02108">
    <property type="entry name" value="bact_SO_family_Moco"/>
    <property type="match status" value="1"/>
</dbReference>